<proteinExistence type="inferred from homology"/>
<comment type="cofactor">
    <cofactor evidence="1">
        <name>heme b</name>
        <dbReference type="ChEBI" id="CHEBI:60344"/>
    </cofactor>
</comment>
<dbReference type="PANTHER" id="PTHR47669:SF1">
    <property type="entry name" value="PHOSPHATIDYLINOSITOL TRANSFER PROTEIN SFH5"/>
    <property type="match status" value="1"/>
</dbReference>
<feature type="domain" description="CRAL-TRIO" evidence="17">
    <location>
        <begin position="170"/>
        <end position="305"/>
    </location>
</feature>
<evidence type="ECO:0000256" key="8">
    <source>
        <dbReference type="ARBA" id="ARBA00022824"/>
    </source>
</evidence>
<dbReference type="GO" id="GO:0043001">
    <property type="term" value="P:Golgi to plasma membrane protein transport"/>
    <property type="evidence" value="ECO:0007669"/>
    <property type="project" value="TreeGrafter"/>
</dbReference>
<dbReference type="Proteomes" id="UP000304951">
    <property type="component" value="Unassembled WGS sequence"/>
</dbReference>
<comment type="catalytic activity">
    <reaction evidence="13">
        <text>a 1,2-diacyl-sn-glycero-3-phospho-(1D-myo-inositol)(in) = a 1,2-diacyl-sn-glycero-3-phospho-(1D-myo-inositol)(out)</text>
        <dbReference type="Rhea" id="RHEA:38691"/>
        <dbReference type="ChEBI" id="CHEBI:57880"/>
    </reaction>
    <physiologicalReaction direction="left-to-right" evidence="13">
        <dbReference type="Rhea" id="RHEA:38692"/>
    </physiologicalReaction>
</comment>
<keyword evidence="5 15" id="KW-0963">Cytoplasm</keyword>
<dbReference type="Pfam" id="PF00650">
    <property type="entry name" value="CRAL_TRIO"/>
    <property type="match status" value="1"/>
</dbReference>
<dbReference type="PANTHER" id="PTHR47669">
    <property type="entry name" value="PHOSPHATIDYLINOSITOL TRANSFER PROTEIN SFH5"/>
    <property type="match status" value="1"/>
</dbReference>
<evidence type="ECO:0000256" key="10">
    <source>
        <dbReference type="ARBA" id="ARBA00023004"/>
    </source>
</evidence>
<dbReference type="GO" id="GO:0017157">
    <property type="term" value="P:regulation of exocytosis"/>
    <property type="evidence" value="ECO:0007669"/>
    <property type="project" value="TreeGrafter"/>
</dbReference>
<evidence type="ECO:0000313" key="18">
    <source>
        <dbReference type="EMBL" id="THV69732.1"/>
    </source>
</evidence>
<evidence type="ECO:0000259" key="17">
    <source>
        <dbReference type="PROSITE" id="PS50191"/>
    </source>
</evidence>
<evidence type="ECO:0000256" key="1">
    <source>
        <dbReference type="ARBA" id="ARBA00001970"/>
    </source>
</evidence>
<evidence type="ECO:0000256" key="13">
    <source>
        <dbReference type="ARBA" id="ARBA00024146"/>
    </source>
</evidence>
<keyword evidence="8 15" id="KW-0256">Endoplasmic reticulum</keyword>
<protein>
    <recommendedName>
        <fullName evidence="15">Phosphatidylinositol transfer protein SFH5</fullName>
        <shortName evidence="15">PITP SFH5</shortName>
    </recommendedName>
</protein>
<evidence type="ECO:0000256" key="3">
    <source>
        <dbReference type="ARBA" id="ARBA00006667"/>
    </source>
</evidence>
<accession>A0A4S8SGI8</accession>
<evidence type="ECO:0000256" key="15">
    <source>
        <dbReference type="RuleBase" id="RU367059"/>
    </source>
</evidence>
<sequence>MVHYHDHEAHQPTGVNAAELNAKVNAAVLKSGSDWDDLPEGHVLLRFSAKLGDIIKEAGYSEMYGIELSAPTAEGQPAPFHTLLILQKFLRANAGQVNAASSQLLGALKWRKEFKPLEVKKQVFDKTKFQGLGYVTRLKGVPDSVNEEDVATFNIYGAVKDTKKTFGSLDEFIRWRVALMELTLENLQLSSATQPIPDYGKGSDPYQALQIHDYLRVSFLRQPPEVKDASQKAIQLFSAHYPETLSKKYFVNVPLVMQWMFGAMQVFMAKETVRKMQWMSYGEELHKYLGASVGKEYGGQGPELEGNSVTPRYEGESESGHVDVDVDMDVNKAAREKEMGG</sequence>
<comment type="similarity">
    <text evidence="3 15">Belongs to the SFH5 family.</text>
</comment>
<dbReference type="Gene3D" id="3.40.525.10">
    <property type="entry name" value="CRAL-TRIO lipid binding domain"/>
    <property type="match status" value="1"/>
</dbReference>
<keyword evidence="4 15" id="KW-0813">Transport</keyword>
<comment type="subcellular location">
    <subcellularLocation>
        <location evidence="15">Cytoplasm</location>
    </subcellularLocation>
    <subcellularLocation>
        <location evidence="2 15">Endoplasmic reticulum membrane</location>
        <topology evidence="2 15">Peripheral membrane protein</topology>
    </subcellularLocation>
    <subcellularLocation>
        <location evidence="15">Microsome membrane</location>
        <topology evidence="15">Peripheral membrane protein</topology>
    </subcellularLocation>
</comment>
<dbReference type="InterPro" id="IPR001251">
    <property type="entry name" value="CRAL-TRIO_dom"/>
</dbReference>
<keyword evidence="11 15" id="KW-0445">Lipid transport</keyword>
<comment type="function">
    <text evidence="14">Non-classical phosphatidylinositol (PtdIns) transfer protein (PITP), which exhibits PtdIns-binding/transfer activity in the absence of detectable PtdCho-binding/transfer activity. Regulates PtdIns(4,5)P2 homeostasis at the plasma membrane. Heme-binding protein that may play a role in organic oxidant-induced stress responses.</text>
</comment>
<dbReference type="GO" id="GO:0008526">
    <property type="term" value="F:phosphatidylinositol transfer activity"/>
    <property type="evidence" value="ECO:0007669"/>
    <property type="project" value="UniProtKB-UniRule"/>
</dbReference>
<dbReference type="AlphaFoldDB" id="A0A4S8SGI8"/>
<reference evidence="18 19" key="1">
    <citation type="submission" date="2018-10" db="EMBL/GenBank/DDBJ databases">
        <title>Fifty Aureobasidium pullulans genomes reveal a recombining polyextremotolerant generalist.</title>
        <authorList>
            <person name="Gostincar C."/>
            <person name="Turk M."/>
            <person name="Zajc J."/>
            <person name="Gunde-Cimerman N."/>
        </authorList>
    </citation>
    <scope>NUCLEOTIDE SEQUENCE [LARGE SCALE GENOMIC DNA]</scope>
    <source>
        <strain evidence="18 19">EXF-11900</strain>
    </source>
</reference>
<feature type="compositionally biased region" description="Basic and acidic residues" evidence="16">
    <location>
        <begin position="313"/>
        <end position="328"/>
    </location>
</feature>
<dbReference type="SUPFAM" id="SSF46938">
    <property type="entry name" value="CRAL/TRIO N-terminal domain"/>
    <property type="match status" value="1"/>
</dbReference>
<evidence type="ECO:0000313" key="19">
    <source>
        <dbReference type="Proteomes" id="UP000304951"/>
    </source>
</evidence>
<dbReference type="GO" id="GO:0005829">
    <property type="term" value="C:cytosol"/>
    <property type="evidence" value="ECO:0007669"/>
    <property type="project" value="TreeGrafter"/>
</dbReference>
<dbReference type="PROSITE" id="PS50191">
    <property type="entry name" value="CRAL_TRIO"/>
    <property type="match status" value="1"/>
</dbReference>
<dbReference type="SUPFAM" id="SSF52087">
    <property type="entry name" value="CRAL/TRIO domain"/>
    <property type="match status" value="1"/>
</dbReference>
<organism evidence="18 19">
    <name type="scientific">Aureobasidium pullulans</name>
    <name type="common">Black yeast</name>
    <name type="synonym">Pullularia pullulans</name>
    <dbReference type="NCBI Taxonomy" id="5580"/>
    <lineage>
        <taxon>Eukaryota</taxon>
        <taxon>Fungi</taxon>
        <taxon>Dikarya</taxon>
        <taxon>Ascomycota</taxon>
        <taxon>Pezizomycotina</taxon>
        <taxon>Dothideomycetes</taxon>
        <taxon>Dothideomycetidae</taxon>
        <taxon>Dothideales</taxon>
        <taxon>Saccotheciaceae</taxon>
        <taxon>Aureobasidium</taxon>
    </lineage>
</organism>
<evidence type="ECO:0000256" key="2">
    <source>
        <dbReference type="ARBA" id="ARBA00004406"/>
    </source>
</evidence>
<dbReference type="InterPro" id="IPR042938">
    <property type="entry name" value="Sfh5"/>
</dbReference>
<keyword evidence="6" id="KW-0349">Heme</keyword>
<evidence type="ECO:0000256" key="6">
    <source>
        <dbReference type="ARBA" id="ARBA00022617"/>
    </source>
</evidence>
<keyword evidence="10" id="KW-0408">Iron</keyword>
<dbReference type="EMBL" id="QZAF01000236">
    <property type="protein sequence ID" value="THV69732.1"/>
    <property type="molecule type" value="Genomic_DNA"/>
</dbReference>
<dbReference type="InterPro" id="IPR036273">
    <property type="entry name" value="CRAL/TRIO_N_dom_sf"/>
</dbReference>
<comment type="caution">
    <text evidence="18">The sequence shown here is derived from an EMBL/GenBank/DDBJ whole genome shotgun (WGS) entry which is preliminary data.</text>
</comment>
<keyword evidence="9 15" id="KW-0492">Microsome</keyword>
<evidence type="ECO:0000256" key="9">
    <source>
        <dbReference type="ARBA" id="ARBA00022848"/>
    </source>
</evidence>
<evidence type="ECO:0000256" key="7">
    <source>
        <dbReference type="ARBA" id="ARBA00022723"/>
    </source>
</evidence>
<feature type="region of interest" description="Disordered" evidence="16">
    <location>
        <begin position="299"/>
        <end position="328"/>
    </location>
</feature>
<evidence type="ECO:0000256" key="16">
    <source>
        <dbReference type="SAM" id="MobiDB-lite"/>
    </source>
</evidence>
<evidence type="ECO:0000256" key="12">
    <source>
        <dbReference type="ARBA" id="ARBA00023136"/>
    </source>
</evidence>
<gene>
    <name evidence="18" type="ORF">D6D28_05679</name>
</gene>
<evidence type="ECO:0000256" key="14">
    <source>
        <dbReference type="ARBA" id="ARBA00024180"/>
    </source>
</evidence>
<dbReference type="GO" id="GO:0046872">
    <property type="term" value="F:metal ion binding"/>
    <property type="evidence" value="ECO:0007669"/>
    <property type="project" value="UniProtKB-KW"/>
</dbReference>
<evidence type="ECO:0000256" key="11">
    <source>
        <dbReference type="ARBA" id="ARBA00023055"/>
    </source>
</evidence>
<evidence type="ECO:0000256" key="4">
    <source>
        <dbReference type="ARBA" id="ARBA00022448"/>
    </source>
</evidence>
<dbReference type="GO" id="GO:0005789">
    <property type="term" value="C:endoplasmic reticulum membrane"/>
    <property type="evidence" value="ECO:0007669"/>
    <property type="project" value="UniProtKB-SubCell"/>
</dbReference>
<keyword evidence="12 15" id="KW-0472">Membrane</keyword>
<dbReference type="GO" id="GO:0032541">
    <property type="term" value="C:cortical endoplasmic reticulum"/>
    <property type="evidence" value="ECO:0007669"/>
    <property type="project" value="TreeGrafter"/>
</dbReference>
<dbReference type="InterPro" id="IPR036865">
    <property type="entry name" value="CRAL-TRIO_dom_sf"/>
</dbReference>
<dbReference type="CDD" id="cd00170">
    <property type="entry name" value="SEC14"/>
    <property type="match status" value="1"/>
</dbReference>
<dbReference type="GO" id="GO:0005886">
    <property type="term" value="C:plasma membrane"/>
    <property type="evidence" value="ECO:0007669"/>
    <property type="project" value="TreeGrafter"/>
</dbReference>
<keyword evidence="7" id="KW-0479">Metal-binding</keyword>
<name>A0A4S8SGI8_AURPU</name>
<evidence type="ECO:0000256" key="5">
    <source>
        <dbReference type="ARBA" id="ARBA00022490"/>
    </source>
</evidence>